<dbReference type="InterPro" id="IPR006140">
    <property type="entry name" value="D-isomer_DH_NAD-bd"/>
</dbReference>
<evidence type="ECO:0000259" key="4">
    <source>
        <dbReference type="Pfam" id="PF00389"/>
    </source>
</evidence>
<name>A0A6B2R1A3_9BURK</name>
<comment type="similarity">
    <text evidence="3">Belongs to the D-isomer specific 2-hydroxyacid dehydrogenase family.</text>
</comment>
<proteinExistence type="inferred from homology"/>
<dbReference type="Gene3D" id="3.40.50.720">
    <property type="entry name" value="NAD(P)-binding Rossmann-like Domain"/>
    <property type="match status" value="2"/>
</dbReference>
<dbReference type="GO" id="GO:0051287">
    <property type="term" value="F:NAD binding"/>
    <property type="evidence" value="ECO:0007669"/>
    <property type="project" value="InterPro"/>
</dbReference>
<protein>
    <submittedName>
        <fullName evidence="6">Glyoxylate/hydroxypyruvate reductase A</fullName>
    </submittedName>
</protein>
<keyword evidence="1 3" id="KW-0560">Oxidoreductase</keyword>
<dbReference type="EMBL" id="JAAGRN010000008">
    <property type="protein sequence ID" value="NDY84022.1"/>
    <property type="molecule type" value="Genomic_DNA"/>
</dbReference>
<dbReference type="RefSeq" id="WP_163655784.1">
    <property type="nucleotide sequence ID" value="NZ_JAAGRN010000008.1"/>
</dbReference>
<keyword evidence="6" id="KW-0670">Pyruvate</keyword>
<dbReference type="Pfam" id="PF02826">
    <property type="entry name" value="2-Hacid_dh_C"/>
    <property type="match status" value="1"/>
</dbReference>
<organism evidence="6">
    <name type="scientific">Sheuella amnicola</name>
    <dbReference type="NCBI Taxonomy" id="2707330"/>
    <lineage>
        <taxon>Bacteria</taxon>
        <taxon>Pseudomonadati</taxon>
        <taxon>Pseudomonadota</taxon>
        <taxon>Betaproteobacteria</taxon>
        <taxon>Burkholderiales</taxon>
        <taxon>Alcaligenaceae</taxon>
        <taxon>Sheuella</taxon>
    </lineage>
</organism>
<keyword evidence="2" id="KW-0520">NAD</keyword>
<dbReference type="InterPro" id="IPR036291">
    <property type="entry name" value="NAD(P)-bd_dom_sf"/>
</dbReference>
<sequence>MTFIYKAEPTRGKIWADLFAQKAPDIDFRVWPNIGDPKKVRFLTVWEPPENISEQFPNLEILFSIGAGVDQINFETLPKHLPVVRMIEPGLTQSMCEYVLWAVLSIHRDMPTYHRQQDRKVWKALRVWPANKRRVGVMGLGRLGQVVLNQLRLMNFRCLGWSRTAKQIEGVPTFHGTDLLGSFLSQCDTLVCLIPLTQSTKGILNRDVFSLMPEGASLVHVGRGEHLEPKDLIEALDSGRLSEAILDVTSPEPLPADDPLWSHPKVIVTPHIASMTQPETAIDTVLENIRRFEQGQPLIGLVDRDRGY</sequence>
<dbReference type="InterPro" id="IPR006139">
    <property type="entry name" value="D-isomer_2_OHA_DH_cat_dom"/>
</dbReference>
<comment type="caution">
    <text evidence="6">The sequence shown here is derived from an EMBL/GenBank/DDBJ whole genome shotgun (WGS) entry which is preliminary data.</text>
</comment>
<dbReference type="PANTHER" id="PTHR43333:SF1">
    <property type="entry name" value="D-ISOMER SPECIFIC 2-HYDROXYACID DEHYDROGENASE NAD-BINDING DOMAIN-CONTAINING PROTEIN"/>
    <property type="match status" value="1"/>
</dbReference>
<dbReference type="AlphaFoldDB" id="A0A6B2R1A3"/>
<reference evidence="6" key="1">
    <citation type="submission" date="2020-02" db="EMBL/GenBank/DDBJ databases">
        <authorList>
            <person name="Chen W.-M."/>
        </authorList>
    </citation>
    <scope>NUCLEOTIDE SEQUENCE</scope>
    <source>
        <strain evidence="6">NBD-18</strain>
    </source>
</reference>
<evidence type="ECO:0000313" key="6">
    <source>
        <dbReference type="EMBL" id="NDY84022.1"/>
    </source>
</evidence>
<gene>
    <name evidence="6" type="ORF">G3I67_12355</name>
</gene>
<evidence type="ECO:0000256" key="1">
    <source>
        <dbReference type="ARBA" id="ARBA00023002"/>
    </source>
</evidence>
<evidence type="ECO:0000256" key="2">
    <source>
        <dbReference type="ARBA" id="ARBA00023027"/>
    </source>
</evidence>
<dbReference type="CDD" id="cd12164">
    <property type="entry name" value="GDH_like_2"/>
    <property type="match status" value="1"/>
</dbReference>
<dbReference type="Pfam" id="PF00389">
    <property type="entry name" value="2-Hacid_dh"/>
    <property type="match status" value="1"/>
</dbReference>
<accession>A0A6B2R1A3</accession>
<feature type="domain" description="D-isomer specific 2-hydroxyacid dehydrogenase catalytic" evidence="4">
    <location>
        <begin position="52"/>
        <end position="302"/>
    </location>
</feature>
<dbReference type="PANTHER" id="PTHR43333">
    <property type="entry name" value="2-HACID_DH_C DOMAIN-CONTAINING PROTEIN"/>
    <property type="match status" value="1"/>
</dbReference>
<dbReference type="SUPFAM" id="SSF52283">
    <property type="entry name" value="Formate/glycerate dehydrogenase catalytic domain-like"/>
    <property type="match status" value="1"/>
</dbReference>
<dbReference type="SUPFAM" id="SSF51735">
    <property type="entry name" value="NAD(P)-binding Rossmann-fold domains"/>
    <property type="match status" value="1"/>
</dbReference>
<dbReference type="GO" id="GO:0016616">
    <property type="term" value="F:oxidoreductase activity, acting on the CH-OH group of donors, NAD or NADP as acceptor"/>
    <property type="evidence" value="ECO:0007669"/>
    <property type="project" value="InterPro"/>
</dbReference>
<evidence type="ECO:0000256" key="3">
    <source>
        <dbReference type="RuleBase" id="RU003719"/>
    </source>
</evidence>
<feature type="domain" description="D-isomer specific 2-hydroxyacid dehydrogenase NAD-binding" evidence="5">
    <location>
        <begin position="101"/>
        <end position="273"/>
    </location>
</feature>
<evidence type="ECO:0000259" key="5">
    <source>
        <dbReference type="Pfam" id="PF02826"/>
    </source>
</evidence>